<organism evidence="2 3">
    <name type="scientific">Woeseia oceani</name>
    <dbReference type="NCBI Taxonomy" id="1548547"/>
    <lineage>
        <taxon>Bacteria</taxon>
        <taxon>Pseudomonadati</taxon>
        <taxon>Pseudomonadota</taxon>
        <taxon>Gammaproteobacteria</taxon>
        <taxon>Woeseiales</taxon>
        <taxon>Woeseiaceae</taxon>
        <taxon>Woeseia</taxon>
    </lineage>
</organism>
<evidence type="ECO:0000256" key="1">
    <source>
        <dbReference type="SAM" id="MobiDB-lite"/>
    </source>
</evidence>
<proteinExistence type="predicted"/>
<gene>
    <name evidence="2" type="ORF">BA177_16055</name>
</gene>
<protein>
    <submittedName>
        <fullName evidence="2">Uncharacterized protein</fullName>
    </submittedName>
</protein>
<keyword evidence="3" id="KW-1185">Reference proteome</keyword>
<dbReference type="STRING" id="1548547.BA177_16055"/>
<sequence>MTNLDKAGSQTCGFLKTKYCTEPVLRISSQSDRCYQPCKAPLARSHIRQPAQQAIFSPHAAQAAGTGTAELANSDVQRHERKRQSNPNDTDKFIRAAPCS</sequence>
<dbReference type="Proteomes" id="UP000092695">
    <property type="component" value="Chromosome"/>
</dbReference>
<dbReference type="EMBL" id="CP016268">
    <property type="protein sequence ID" value="ANO52496.1"/>
    <property type="molecule type" value="Genomic_DNA"/>
</dbReference>
<feature type="region of interest" description="Disordered" evidence="1">
    <location>
        <begin position="58"/>
        <end position="100"/>
    </location>
</feature>
<accession>A0A193LJ64</accession>
<dbReference type="AlphaFoldDB" id="A0A193LJ64"/>
<evidence type="ECO:0000313" key="3">
    <source>
        <dbReference type="Proteomes" id="UP000092695"/>
    </source>
</evidence>
<name>A0A193LJ64_9GAMM</name>
<reference evidence="2 3" key="1">
    <citation type="submission" date="2016-06" db="EMBL/GenBank/DDBJ databases">
        <title>Complete genome sequence of a deep-branching marine Gamma Proteobacterium Woeseia oceani type strain XK5.</title>
        <authorList>
            <person name="Mu D."/>
            <person name="Du Z."/>
        </authorList>
    </citation>
    <scope>NUCLEOTIDE SEQUENCE [LARGE SCALE GENOMIC DNA]</scope>
    <source>
        <strain evidence="2 3">XK5</strain>
    </source>
</reference>
<evidence type="ECO:0000313" key="2">
    <source>
        <dbReference type="EMBL" id="ANO52496.1"/>
    </source>
</evidence>
<dbReference type="KEGG" id="woc:BA177_16055"/>